<accession>A0A9D0Z8R5</accession>
<dbReference type="PANTHER" id="PTHR34988:SF1">
    <property type="entry name" value="DNA-BINDING PROTEIN"/>
    <property type="match status" value="1"/>
</dbReference>
<proteinExistence type="predicted"/>
<feature type="domain" description="PPC" evidence="1">
    <location>
        <begin position="1"/>
        <end position="131"/>
    </location>
</feature>
<keyword evidence="2" id="KW-0238">DNA-binding</keyword>
<evidence type="ECO:0000259" key="1">
    <source>
        <dbReference type="PROSITE" id="PS51742"/>
    </source>
</evidence>
<dbReference type="Proteomes" id="UP000886887">
    <property type="component" value="Unassembled WGS sequence"/>
</dbReference>
<dbReference type="InterPro" id="IPR005175">
    <property type="entry name" value="PPC_dom"/>
</dbReference>
<dbReference type="Pfam" id="PF03479">
    <property type="entry name" value="PCC"/>
    <property type="match status" value="1"/>
</dbReference>
<gene>
    <name evidence="2" type="ORF">IAB73_03430</name>
</gene>
<protein>
    <submittedName>
        <fullName evidence="2">DNA-binding protein</fullName>
    </submittedName>
</protein>
<dbReference type="EMBL" id="DVFJ01000009">
    <property type="protein sequence ID" value="HIQ71247.1"/>
    <property type="molecule type" value="Genomic_DNA"/>
</dbReference>
<reference evidence="2" key="1">
    <citation type="submission" date="2020-10" db="EMBL/GenBank/DDBJ databases">
        <authorList>
            <person name="Gilroy R."/>
        </authorList>
    </citation>
    <scope>NUCLEOTIDE SEQUENCE</scope>
    <source>
        <strain evidence="2">ChiSxjej2B14-6234</strain>
    </source>
</reference>
<sequence length="134" mass="14377">MDMRAHVFRLTRGQDLRAGIEAYAREHGIAAGCALSGVGCVLRARVRDASGVTVRQIDEPMEIVSLTGTVSAARTHLHVAFSRGDLSTVGGHLLEGCTVNTTAEIVLLELPGLRFGAAYDPQTGYDELEIVRDE</sequence>
<name>A0A9D0Z8R5_9FIRM</name>
<dbReference type="Gene3D" id="3.30.1330.80">
    <property type="entry name" value="Hypothetical protein, similar to alpha- acetolactate decarboxylase, domain 2"/>
    <property type="match status" value="1"/>
</dbReference>
<comment type="caution">
    <text evidence="2">The sequence shown here is derived from an EMBL/GenBank/DDBJ whole genome shotgun (WGS) entry which is preliminary data.</text>
</comment>
<dbReference type="CDD" id="cd11378">
    <property type="entry name" value="DUF296"/>
    <property type="match status" value="1"/>
</dbReference>
<evidence type="ECO:0000313" key="3">
    <source>
        <dbReference type="Proteomes" id="UP000886887"/>
    </source>
</evidence>
<dbReference type="AlphaFoldDB" id="A0A9D0Z8R5"/>
<evidence type="ECO:0000313" key="2">
    <source>
        <dbReference type="EMBL" id="HIQ71247.1"/>
    </source>
</evidence>
<reference evidence="2" key="2">
    <citation type="journal article" date="2021" name="PeerJ">
        <title>Extensive microbial diversity within the chicken gut microbiome revealed by metagenomics and culture.</title>
        <authorList>
            <person name="Gilroy R."/>
            <person name="Ravi A."/>
            <person name="Getino M."/>
            <person name="Pursley I."/>
            <person name="Horton D.L."/>
            <person name="Alikhan N.F."/>
            <person name="Baker D."/>
            <person name="Gharbi K."/>
            <person name="Hall N."/>
            <person name="Watson M."/>
            <person name="Adriaenssens E.M."/>
            <person name="Foster-Nyarko E."/>
            <person name="Jarju S."/>
            <person name="Secka A."/>
            <person name="Antonio M."/>
            <person name="Oren A."/>
            <person name="Chaudhuri R.R."/>
            <person name="La Ragione R."/>
            <person name="Hildebrand F."/>
            <person name="Pallen M.J."/>
        </authorList>
    </citation>
    <scope>NUCLEOTIDE SEQUENCE</scope>
    <source>
        <strain evidence="2">ChiSxjej2B14-6234</strain>
    </source>
</reference>
<organism evidence="2 3">
    <name type="scientific">Candidatus Onthenecus intestinigallinarum</name>
    <dbReference type="NCBI Taxonomy" id="2840875"/>
    <lineage>
        <taxon>Bacteria</taxon>
        <taxon>Bacillati</taxon>
        <taxon>Bacillota</taxon>
        <taxon>Clostridia</taxon>
        <taxon>Eubacteriales</taxon>
        <taxon>Candidatus Onthenecus</taxon>
    </lineage>
</organism>
<dbReference type="PANTHER" id="PTHR34988">
    <property type="entry name" value="PROTEIN, PUTATIVE-RELATED"/>
    <property type="match status" value="1"/>
</dbReference>
<dbReference type="GO" id="GO:0003677">
    <property type="term" value="F:DNA binding"/>
    <property type="evidence" value="ECO:0007669"/>
    <property type="project" value="UniProtKB-KW"/>
</dbReference>
<dbReference type="SUPFAM" id="SSF117856">
    <property type="entry name" value="AF0104/ALDC/Ptd012-like"/>
    <property type="match status" value="1"/>
</dbReference>
<dbReference type="PROSITE" id="PS51742">
    <property type="entry name" value="PPC"/>
    <property type="match status" value="1"/>
</dbReference>